<reference evidence="4" key="1">
    <citation type="submission" date="2023-04" db="EMBL/GenBank/DDBJ databases">
        <title>Four porcine-derived lactic acid bacteria strains analyses and their evaluation as potential probiotics based on genomics.</title>
        <authorList>
            <person name="Niu D."/>
        </authorList>
    </citation>
    <scope>NUCLEOTIDE SEQUENCE</scope>
    <source>
        <strain evidence="4">ZSB1</strain>
    </source>
</reference>
<accession>A0AAJ6K2L7</accession>
<evidence type="ECO:0000259" key="3">
    <source>
        <dbReference type="Pfam" id="PF13248"/>
    </source>
</evidence>
<name>A0AAJ6K2L7_9LACO</name>
<feature type="domain" description="Putative zinc-ribbon" evidence="3">
    <location>
        <begin position="2"/>
        <end position="24"/>
    </location>
</feature>
<dbReference type="RefSeq" id="WP_283534591.1">
    <property type="nucleotide sequence ID" value="NZ_CP123751.1"/>
</dbReference>
<feature type="compositionally biased region" description="Low complexity" evidence="1">
    <location>
        <begin position="105"/>
        <end position="126"/>
    </location>
</feature>
<protein>
    <submittedName>
        <fullName evidence="4">Zinc ribbon domain-containing protein</fullName>
    </submittedName>
</protein>
<dbReference type="AlphaFoldDB" id="A0AAJ6K2L7"/>
<dbReference type="InterPro" id="IPR059113">
    <property type="entry name" value="Znf_ribbon"/>
</dbReference>
<evidence type="ECO:0000313" key="4">
    <source>
        <dbReference type="EMBL" id="WHQ79897.1"/>
    </source>
</evidence>
<feature type="compositionally biased region" description="Polar residues" evidence="1">
    <location>
        <begin position="131"/>
        <end position="142"/>
    </location>
</feature>
<evidence type="ECO:0000256" key="1">
    <source>
        <dbReference type="SAM" id="MobiDB-lite"/>
    </source>
</evidence>
<dbReference type="EMBL" id="CP123751">
    <property type="protein sequence ID" value="WHQ79897.1"/>
    <property type="molecule type" value="Genomic_DNA"/>
</dbReference>
<keyword evidence="2" id="KW-0812">Transmembrane</keyword>
<dbReference type="Pfam" id="PF13248">
    <property type="entry name" value="Zn_ribbon_3"/>
    <property type="match status" value="1"/>
</dbReference>
<feature type="transmembrane region" description="Helical" evidence="2">
    <location>
        <begin position="33"/>
        <end position="53"/>
    </location>
</feature>
<evidence type="ECO:0000313" key="5">
    <source>
        <dbReference type="Proteomes" id="UP001238155"/>
    </source>
</evidence>
<proteinExistence type="predicted"/>
<keyword evidence="2" id="KW-1133">Transmembrane helix</keyword>
<evidence type="ECO:0000256" key="2">
    <source>
        <dbReference type="SAM" id="Phobius"/>
    </source>
</evidence>
<keyword evidence="2" id="KW-0472">Membrane</keyword>
<feature type="region of interest" description="Disordered" evidence="1">
    <location>
        <begin position="63"/>
        <end position="147"/>
    </location>
</feature>
<dbReference type="Proteomes" id="UP001238155">
    <property type="component" value="Chromosome"/>
</dbReference>
<gene>
    <name evidence="4" type="ORF">QFF56_08080</name>
</gene>
<organism evidence="4 5">
    <name type="scientific">Ligilactobacillus animalis</name>
    <dbReference type="NCBI Taxonomy" id="1605"/>
    <lineage>
        <taxon>Bacteria</taxon>
        <taxon>Bacillati</taxon>
        <taxon>Bacillota</taxon>
        <taxon>Bacilli</taxon>
        <taxon>Lactobacillales</taxon>
        <taxon>Lactobacillaceae</taxon>
        <taxon>Ligilactobacillus</taxon>
    </lineage>
</organism>
<sequence>MQCPNCGNNNAPGAKFCQNCGYNFSTGKKKGPWLYILLVIGALVVLYGGFFAYKAVTNQTASAPTKQVVSSKKETSSSKAKKKESSSEKESSTAVESSSEREKASSTSVETASSSSQEASSAPASTGIVAGQTTTWSTNPNGNGDEELLVIQGTDSVLMSHNTAGPSGTMMHSDGTFTIENVSAGGTRFFVMDREIVLGEVMISGNTLTLNQQGQVRTYYLKHRS</sequence>